<evidence type="ECO:0000313" key="3">
    <source>
        <dbReference type="Proteomes" id="UP000502502"/>
    </source>
</evidence>
<dbReference type="EMBL" id="CP049871">
    <property type="protein sequence ID" value="QIL01328.1"/>
    <property type="molecule type" value="Genomic_DNA"/>
</dbReference>
<accession>A0A6G7ZK74</accession>
<name>A0A6G7ZK74_9SPHN</name>
<feature type="compositionally biased region" description="Basic and acidic residues" evidence="1">
    <location>
        <begin position="1"/>
        <end position="18"/>
    </location>
</feature>
<protein>
    <submittedName>
        <fullName evidence="2">Uncharacterized protein</fullName>
    </submittedName>
</protein>
<keyword evidence="3" id="KW-1185">Reference proteome</keyword>
<sequence length="114" mass="12595">MPRKAKETRNEQPDDRTADAGGKARHAGRLPLQSVHLQELRLLKNDTAAPLPWGAADFVLKKHLHTRRAAMAKGQMKSNKEARKPKKEKVKTIAANPSTKGGGGLEKLEHFKNS</sequence>
<gene>
    <name evidence="2" type="ORF">G7078_01590</name>
</gene>
<dbReference type="RefSeq" id="WP_166091708.1">
    <property type="nucleotide sequence ID" value="NZ_CP049871.1"/>
</dbReference>
<feature type="region of interest" description="Disordered" evidence="1">
    <location>
        <begin position="1"/>
        <end position="30"/>
    </location>
</feature>
<dbReference type="KEGG" id="ssin:G7078_01590"/>
<organism evidence="2 3">
    <name type="scientific">Sphingomonas sinipercae</name>
    <dbReference type="NCBI Taxonomy" id="2714944"/>
    <lineage>
        <taxon>Bacteria</taxon>
        <taxon>Pseudomonadati</taxon>
        <taxon>Pseudomonadota</taxon>
        <taxon>Alphaproteobacteria</taxon>
        <taxon>Sphingomonadales</taxon>
        <taxon>Sphingomonadaceae</taxon>
        <taxon>Sphingomonas</taxon>
    </lineage>
</organism>
<evidence type="ECO:0000313" key="2">
    <source>
        <dbReference type="EMBL" id="QIL01328.1"/>
    </source>
</evidence>
<proteinExistence type="predicted"/>
<evidence type="ECO:0000256" key="1">
    <source>
        <dbReference type="SAM" id="MobiDB-lite"/>
    </source>
</evidence>
<dbReference type="Proteomes" id="UP000502502">
    <property type="component" value="Chromosome"/>
</dbReference>
<feature type="region of interest" description="Disordered" evidence="1">
    <location>
        <begin position="69"/>
        <end position="114"/>
    </location>
</feature>
<dbReference type="AlphaFoldDB" id="A0A6G7ZK74"/>
<reference evidence="2 3" key="1">
    <citation type="submission" date="2020-03" db="EMBL/GenBank/DDBJ databases">
        <title>Sphingomonas sp. nov., isolated from fish.</title>
        <authorList>
            <person name="Hyun D.-W."/>
            <person name="Bae J.-W."/>
        </authorList>
    </citation>
    <scope>NUCLEOTIDE SEQUENCE [LARGE SCALE GENOMIC DNA]</scope>
    <source>
        <strain evidence="2 3">HDW15C</strain>
    </source>
</reference>